<dbReference type="PROSITE" id="PS51257">
    <property type="entry name" value="PROKAR_LIPOPROTEIN"/>
    <property type="match status" value="1"/>
</dbReference>
<reference evidence="2 3" key="2">
    <citation type="submission" date="2024-10" db="EMBL/GenBank/DDBJ databases">
        <authorList>
            <person name="Ryan C."/>
        </authorList>
    </citation>
    <scope>NUCLEOTIDE SEQUENCE [LARGE SCALE GENOMIC DNA]</scope>
</reference>
<dbReference type="EMBL" id="OZ075115">
    <property type="protein sequence ID" value="CAL5062224.1"/>
    <property type="molecule type" value="Genomic_DNA"/>
</dbReference>
<dbReference type="Proteomes" id="UP001497457">
    <property type="component" value="Chromosome 5rd"/>
</dbReference>
<feature type="chain" id="PRO_5044795886" evidence="1">
    <location>
        <begin position="34"/>
        <end position="167"/>
    </location>
</feature>
<keyword evidence="3" id="KW-1185">Reference proteome</keyword>
<gene>
    <name evidence="2" type="ORF">URODEC1_LOCUS98188</name>
</gene>
<feature type="signal peptide" evidence="1">
    <location>
        <begin position="1"/>
        <end position="33"/>
    </location>
</feature>
<accession>A0ABC9ET51</accession>
<dbReference type="AlphaFoldDB" id="A0ABC9ET51"/>
<name>A0ABC9ET51_9POAL</name>
<evidence type="ECO:0000256" key="1">
    <source>
        <dbReference type="SAM" id="SignalP"/>
    </source>
</evidence>
<protein>
    <submittedName>
        <fullName evidence="2">Uncharacterized protein</fullName>
    </submittedName>
</protein>
<sequence>MAKAAKSWRPVAAAAVLMVAAVVFACFAPCAAAAEMAPSPSPDSGAGGAPNGQLDKEVDVRLRLLDLRQTGLEDLTDSELVGFQKYMDQLEVSIGGKDFRFEKTVWDLSPRELGFRLGVVVAQAALQCNIITRVSGDDPSRPPPQIPFFIREKLRLGGIRIKIIPRP</sequence>
<organism evidence="2 3">
    <name type="scientific">Urochloa decumbens</name>
    <dbReference type="NCBI Taxonomy" id="240449"/>
    <lineage>
        <taxon>Eukaryota</taxon>
        <taxon>Viridiplantae</taxon>
        <taxon>Streptophyta</taxon>
        <taxon>Embryophyta</taxon>
        <taxon>Tracheophyta</taxon>
        <taxon>Spermatophyta</taxon>
        <taxon>Magnoliopsida</taxon>
        <taxon>Liliopsida</taxon>
        <taxon>Poales</taxon>
        <taxon>Poaceae</taxon>
        <taxon>PACMAD clade</taxon>
        <taxon>Panicoideae</taxon>
        <taxon>Panicodae</taxon>
        <taxon>Paniceae</taxon>
        <taxon>Melinidinae</taxon>
        <taxon>Urochloa</taxon>
    </lineage>
</organism>
<evidence type="ECO:0000313" key="2">
    <source>
        <dbReference type="EMBL" id="CAL5062224.1"/>
    </source>
</evidence>
<proteinExistence type="predicted"/>
<keyword evidence="1" id="KW-0732">Signal</keyword>
<evidence type="ECO:0000313" key="3">
    <source>
        <dbReference type="Proteomes" id="UP001497457"/>
    </source>
</evidence>
<reference evidence="3" key="1">
    <citation type="submission" date="2024-06" db="EMBL/GenBank/DDBJ databases">
        <authorList>
            <person name="Ryan C."/>
        </authorList>
    </citation>
    <scope>NUCLEOTIDE SEQUENCE [LARGE SCALE GENOMIC DNA]</scope>
</reference>